<dbReference type="NCBIfam" id="TIGR04294">
    <property type="entry name" value="pre_pil_HX9DG"/>
    <property type="match status" value="1"/>
</dbReference>
<feature type="region of interest" description="Disordered" evidence="1">
    <location>
        <begin position="292"/>
        <end position="329"/>
    </location>
</feature>
<dbReference type="Gene3D" id="3.30.700.10">
    <property type="entry name" value="Glycoprotein, Type 4 Pilin"/>
    <property type="match status" value="1"/>
</dbReference>
<feature type="transmembrane region" description="Helical" evidence="2">
    <location>
        <begin position="12"/>
        <end position="36"/>
    </location>
</feature>
<dbReference type="Proteomes" id="UP001158067">
    <property type="component" value="Unassembled WGS sequence"/>
</dbReference>
<dbReference type="InterPro" id="IPR011453">
    <property type="entry name" value="DUF1559"/>
</dbReference>
<dbReference type="SUPFAM" id="SSF54523">
    <property type="entry name" value="Pili subunits"/>
    <property type="match status" value="1"/>
</dbReference>
<reference evidence="4 5" key="1">
    <citation type="submission" date="2017-05" db="EMBL/GenBank/DDBJ databases">
        <authorList>
            <person name="Varghese N."/>
            <person name="Submissions S."/>
        </authorList>
    </citation>
    <scope>NUCLEOTIDE SEQUENCE [LARGE SCALE GENOMIC DNA]</scope>
    <source>
        <strain evidence="4 5">DSM 25457</strain>
    </source>
</reference>
<comment type="caution">
    <text evidence="4">The sequence shown here is derived from an EMBL/GenBank/DDBJ whole genome shotgun (WGS) entry which is preliminary data.</text>
</comment>
<keyword evidence="5" id="KW-1185">Reference proteome</keyword>
<feature type="domain" description="DUF1559" evidence="3">
    <location>
        <begin position="39"/>
        <end position="271"/>
    </location>
</feature>
<dbReference type="Pfam" id="PF07596">
    <property type="entry name" value="SBP_bac_10"/>
    <property type="match status" value="1"/>
</dbReference>
<organism evidence="4 5">
    <name type="scientific">Neorhodopirellula lusitana</name>
    <dbReference type="NCBI Taxonomy" id="445327"/>
    <lineage>
        <taxon>Bacteria</taxon>
        <taxon>Pseudomonadati</taxon>
        <taxon>Planctomycetota</taxon>
        <taxon>Planctomycetia</taxon>
        <taxon>Pirellulales</taxon>
        <taxon>Pirellulaceae</taxon>
        <taxon>Neorhodopirellula</taxon>
    </lineage>
</organism>
<keyword evidence="2" id="KW-0472">Membrane</keyword>
<accession>A0ABY1QRV0</accession>
<dbReference type="PANTHER" id="PTHR30093">
    <property type="entry name" value="GENERAL SECRETION PATHWAY PROTEIN G"/>
    <property type="match status" value="1"/>
</dbReference>
<dbReference type="EMBL" id="FXUG01000023">
    <property type="protein sequence ID" value="SMP77428.1"/>
    <property type="molecule type" value="Genomic_DNA"/>
</dbReference>
<name>A0ABY1QRV0_9BACT</name>
<evidence type="ECO:0000259" key="3">
    <source>
        <dbReference type="Pfam" id="PF07596"/>
    </source>
</evidence>
<evidence type="ECO:0000256" key="1">
    <source>
        <dbReference type="SAM" id="MobiDB-lite"/>
    </source>
</evidence>
<keyword evidence="2" id="KW-0812">Transmembrane</keyword>
<dbReference type="PANTHER" id="PTHR30093:SF2">
    <property type="entry name" value="TYPE II SECRETION SYSTEM PROTEIN H"/>
    <property type="match status" value="1"/>
</dbReference>
<dbReference type="InterPro" id="IPR045584">
    <property type="entry name" value="Pilin-like"/>
</dbReference>
<keyword evidence="2" id="KW-1133">Transmembrane helix</keyword>
<evidence type="ECO:0000313" key="4">
    <source>
        <dbReference type="EMBL" id="SMP77428.1"/>
    </source>
</evidence>
<sequence length="329" mass="35800">MYRMPPAPIRRAFSLLEIAVVLVILFVLFAISVPIVRDMRSIARRSNCHQNLARIVLANQAYASDFGHLPSGTFSYNAKLNEPVEPVVSLPDRDEPSWAYHQNWLASLLPFVDREGLYQSIDFRFGVYEEANRLPREVDLSFLRCPASSQRQVPNTTSYVGMHSNQSGPILVDGNGLLMLNRWVLLDEVVDGMAHTILVGEKLSPPEFDLGWMSGTRSSLRNAGTPINAEVPIEKYKDPLFVGGLASLHAGGASVAMGDGAVSFLSETVDMGIYQKLVGRNDSTTLPVGGIANEVIGESPAVQDDAQPDSESDSDPASGSDEVQPDRGS</sequence>
<evidence type="ECO:0000256" key="2">
    <source>
        <dbReference type="SAM" id="Phobius"/>
    </source>
</evidence>
<proteinExistence type="predicted"/>
<evidence type="ECO:0000313" key="5">
    <source>
        <dbReference type="Proteomes" id="UP001158067"/>
    </source>
</evidence>
<gene>
    <name evidence="4" type="ORF">SAMN06265222_12331</name>
</gene>
<protein>
    <recommendedName>
        <fullName evidence="3">DUF1559 domain-containing protein</fullName>
    </recommendedName>
</protein>
<dbReference type="InterPro" id="IPR027558">
    <property type="entry name" value="Pre_pil_HX9DG_C"/>
</dbReference>